<keyword evidence="3" id="KW-1185">Reference proteome</keyword>
<name>A0A212Q941_9PROT</name>
<dbReference type="AlphaFoldDB" id="A0A212Q941"/>
<feature type="compositionally biased region" description="Low complexity" evidence="1">
    <location>
        <begin position="692"/>
        <end position="712"/>
    </location>
</feature>
<gene>
    <name evidence="2" type="ORF">SAMN07250955_101502</name>
</gene>
<protein>
    <recommendedName>
        <fullName evidence="4">Virulence factor</fullName>
    </recommendedName>
</protein>
<dbReference type="InterPro" id="IPR017030">
    <property type="entry name" value="Vir_effector_SfrC"/>
</dbReference>
<accession>A0A212Q941</accession>
<evidence type="ECO:0000313" key="3">
    <source>
        <dbReference type="Proteomes" id="UP000197065"/>
    </source>
</evidence>
<dbReference type="Pfam" id="PF10139">
    <property type="entry name" value="Virul_Fac"/>
    <property type="match status" value="1"/>
</dbReference>
<organism evidence="2 3">
    <name type="scientific">Arboricoccus pini</name>
    <dbReference type="NCBI Taxonomy" id="1963835"/>
    <lineage>
        <taxon>Bacteria</taxon>
        <taxon>Pseudomonadati</taxon>
        <taxon>Pseudomonadota</taxon>
        <taxon>Alphaproteobacteria</taxon>
        <taxon>Geminicoccales</taxon>
        <taxon>Geminicoccaceae</taxon>
        <taxon>Arboricoccus</taxon>
    </lineage>
</organism>
<dbReference type="PIRSF" id="PIRSF034586">
    <property type="entry name" value="Vir_effector_SfrC"/>
    <property type="match status" value="1"/>
</dbReference>
<proteinExistence type="predicted"/>
<feature type="region of interest" description="Disordered" evidence="1">
    <location>
        <begin position="674"/>
        <end position="714"/>
    </location>
</feature>
<dbReference type="Proteomes" id="UP000197065">
    <property type="component" value="Unassembled WGS sequence"/>
</dbReference>
<reference evidence="2 3" key="1">
    <citation type="submission" date="2017-06" db="EMBL/GenBank/DDBJ databases">
        <authorList>
            <person name="Kim H.J."/>
            <person name="Triplett B.A."/>
        </authorList>
    </citation>
    <scope>NUCLEOTIDE SEQUENCE [LARGE SCALE GENOMIC DNA]</scope>
    <source>
        <strain evidence="2 3">B29T1</strain>
    </source>
</reference>
<evidence type="ECO:0000313" key="2">
    <source>
        <dbReference type="EMBL" id="SNB55817.1"/>
    </source>
</evidence>
<evidence type="ECO:0000256" key="1">
    <source>
        <dbReference type="SAM" id="MobiDB-lite"/>
    </source>
</evidence>
<sequence length="910" mass="100290">MSEPDMADLTTAVNDLEQGAADAKLWIEQVSTHAASVANQADSVTDATRRARLAARRLASAAARNNCVGVFGPSQAGKSYLVSALARPQGERLDIVFGSETRDFLREINPPGDRESTGLVTRFTIRQDGSDPAHPVMLRLLTETDLVKILANSFFLDFDPNNMTIEQPDEAAIRAAVKAAEAAAGPNTLPHLDDVVLFDLADYFQRNFGSRIGAFTRADYWQGLIRTAGRLGLRQRAELFALLWGKQEAFTELFFSLATALDQVGQAPDARAALGGLIPREIGSQPNSIIDVAVLGRLGSEADRNDTIEIVPIDKQGRAQATTNLPRATLTALIAEVSLVIAKQPWPFFEHTDLLDFPGARSRLKLTALPQDQSDRQAQTRELFLRGKIAYLFQRYTDELELTSMLLCMPPSVAEVKDLAGMVRNWIAATHGATPERRRQVKNALFLVLTKHDLEFLEKGGETAESRAGKWDRRLHASLLELYGKDGWPSDWDGKPFANTLFLRNPGLKQVHLMDYVDARTLEEKGPAQASADLIADYRAAFMNSPEVDKHFARKAEVWDAAMSPNDGGVAFLVQRLGEVLDPNLKRRQATERLLEAATALERPLRSFYHADGDAGRQQRDEALQRVRRELHAALREHDFKALAHFLHRLMLADADIRGVFHNVAALREDELDAPPAVGDTADAGKAPPVVDDPWGADPWAAAPATPAAASAPERRRVERPDVFATRILNLWAAHLRELQQNETALAKMHLPAPLVGQIVDELLVGAGRVGLDRQIADDVRRETLSIGARWVDAADRVIEIATFQINDFVAYLGYGDLAPEARPGFPEAPQERQRPVFSLASLRQPGRELGAQRERMDIAFFVDWGVALRQFGNDNVGHAAGRDISDAENQTLGQVLKRIDPTSLARLAS</sequence>
<evidence type="ECO:0008006" key="4">
    <source>
        <dbReference type="Google" id="ProtNLM"/>
    </source>
</evidence>
<dbReference type="EMBL" id="FYEH01000001">
    <property type="protein sequence ID" value="SNB55817.1"/>
    <property type="molecule type" value="Genomic_DNA"/>
</dbReference>
<dbReference type="RefSeq" id="WP_243389677.1">
    <property type="nucleotide sequence ID" value="NZ_FYEH01000001.1"/>
</dbReference>